<reference evidence="9 10" key="1">
    <citation type="submission" date="2019-11" db="EMBL/GenBank/DDBJ databases">
        <title>Genome sequence of Moorella glycerini DSM11254.</title>
        <authorList>
            <person name="Poehlein A."/>
            <person name="Boeer T."/>
            <person name="Daniel R."/>
        </authorList>
    </citation>
    <scope>NUCLEOTIDE SEQUENCE [LARGE SCALE GENOMIC DNA]</scope>
    <source>
        <strain evidence="9 10">DSM 11254</strain>
    </source>
</reference>
<dbReference type="InterPro" id="IPR023865">
    <property type="entry name" value="Aliphatic_acid_kinase_CS"/>
</dbReference>
<evidence type="ECO:0000256" key="1">
    <source>
        <dbReference type="ARBA" id="ARBA00008748"/>
    </source>
</evidence>
<name>A0A6I5ZQY6_9FIRM</name>
<feature type="binding site" evidence="7">
    <location>
        <position position="7"/>
    </location>
    <ligand>
        <name>Mg(2+)</name>
        <dbReference type="ChEBI" id="CHEBI:18420"/>
    </ligand>
</feature>
<keyword evidence="3 7" id="KW-0808">Transferase</keyword>
<dbReference type="NCBIfam" id="TIGR00016">
    <property type="entry name" value="ackA"/>
    <property type="match status" value="1"/>
</dbReference>
<dbReference type="HAMAP" id="MF_00020">
    <property type="entry name" value="Acetate_kinase"/>
    <property type="match status" value="1"/>
</dbReference>
<dbReference type="RefSeq" id="WP_156272607.1">
    <property type="nucleotide sequence ID" value="NZ_CP046244.1"/>
</dbReference>
<comment type="catalytic activity">
    <reaction evidence="7">
        <text>acetate + ATP = acetyl phosphate + ADP</text>
        <dbReference type="Rhea" id="RHEA:11352"/>
        <dbReference type="ChEBI" id="CHEBI:22191"/>
        <dbReference type="ChEBI" id="CHEBI:30089"/>
        <dbReference type="ChEBI" id="CHEBI:30616"/>
        <dbReference type="ChEBI" id="CHEBI:456216"/>
        <dbReference type="EC" id="2.7.2.1"/>
    </reaction>
</comment>
<comment type="subunit">
    <text evidence="7">Homodimer.</text>
</comment>
<dbReference type="GO" id="GO:0005737">
    <property type="term" value="C:cytoplasm"/>
    <property type="evidence" value="ECO:0007669"/>
    <property type="project" value="UniProtKB-SubCell"/>
</dbReference>
<dbReference type="GO" id="GO:0000287">
    <property type="term" value="F:magnesium ion binding"/>
    <property type="evidence" value="ECO:0007669"/>
    <property type="project" value="UniProtKB-UniRule"/>
</dbReference>
<keyword evidence="10" id="KW-1185">Reference proteome</keyword>
<accession>A0A6I5ZQY6</accession>
<keyword evidence="7" id="KW-0460">Magnesium</keyword>
<keyword evidence="6 7" id="KW-0067">ATP-binding</keyword>
<comment type="function">
    <text evidence="7">Catalyzes the formation of acetyl phosphate from acetate and ATP. Can also catalyze the reverse reaction.</text>
</comment>
<keyword evidence="4 7" id="KW-0547">Nucleotide-binding</keyword>
<comment type="caution">
    <text evidence="7">Lacks conserved residue(s) required for the propagation of feature annotation.</text>
</comment>
<feature type="binding site" evidence="7">
    <location>
        <begin position="281"/>
        <end position="283"/>
    </location>
    <ligand>
        <name>ATP</name>
        <dbReference type="ChEBI" id="CHEBI:30616"/>
    </ligand>
</feature>
<feature type="site" description="Transition state stabilizer" evidence="7">
    <location>
        <position position="178"/>
    </location>
</feature>
<dbReference type="GO" id="GO:0008776">
    <property type="term" value="F:acetate kinase activity"/>
    <property type="evidence" value="ECO:0007669"/>
    <property type="project" value="UniProtKB-UniRule"/>
</dbReference>
<feature type="binding site" evidence="7">
    <location>
        <begin position="206"/>
        <end position="210"/>
    </location>
    <ligand>
        <name>ATP</name>
        <dbReference type="ChEBI" id="CHEBI:30616"/>
    </ligand>
</feature>
<dbReference type="Proteomes" id="UP000425916">
    <property type="component" value="Chromosome"/>
</dbReference>
<keyword evidence="5 7" id="KW-0418">Kinase</keyword>
<evidence type="ECO:0000256" key="8">
    <source>
        <dbReference type="RuleBase" id="RU003835"/>
    </source>
</evidence>
<dbReference type="PRINTS" id="PR00471">
    <property type="entry name" value="ACETATEKNASE"/>
</dbReference>
<dbReference type="GO" id="GO:0006083">
    <property type="term" value="P:acetate metabolic process"/>
    <property type="evidence" value="ECO:0007669"/>
    <property type="project" value="TreeGrafter"/>
</dbReference>
<dbReference type="InterPro" id="IPR043129">
    <property type="entry name" value="ATPase_NBD"/>
</dbReference>
<comment type="pathway">
    <text evidence="7">Metabolic intermediate biosynthesis; acetyl-CoA biosynthesis; acetyl-CoA from acetate: step 1/2.</text>
</comment>
<dbReference type="UniPathway" id="UPA00340">
    <property type="reaction ID" value="UER00458"/>
</dbReference>
<dbReference type="PANTHER" id="PTHR21060:SF15">
    <property type="entry name" value="ACETATE KINASE-RELATED"/>
    <property type="match status" value="1"/>
</dbReference>
<protein>
    <recommendedName>
        <fullName evidence="7">Acetate kinase</fullName>
        <ecNumber evidence="7">2.7.2.1</ecNumber>
    </recommendedName>
    <alternativeName>
        <fullName evidence="7">Acetokinase</fullName>
    </alternativeName>
</protein>
<keyword evidence="7" id="KW-0479">Metal-binding</keyword>
<comment type="subcellular location">
    <subcellularLocation>
        <location evidence="7">Cytoplasm</location>
    </subcellularLocation>
</comment>
<feature type="binding site" evidence="7">
    <location>
        <position position="14"/>
    </location>
    <ligand>
        <name>ATP</name>
        <dbReference type="ChEBI" id="CHEBI:30616"/>
    </ligand>
</feature>
<dbReference type="GO" id="GO:0005524">
    <property type="term" value="F:ATP binding"/>
    <property type="evidence" value="ECO:0007669"/>
    <property type="project" value="UniProtKB-KW"/>
</dbReference>
<comment type="similarity">
    <text evidence="1 7 8">Belongs to the acetokinase family.</text>
</comment>
<evidence type="ECO:0000256" key="4">
    <source>
        <dbReference type="ARBA" id="ARBA00022741"/>
    </source>
</evidence>
<dbReference type="OrthoDB" id="9802453at2"/>
<evidence type="ECO:0000256" key="3">
    <source>
        <dbReference type="ARBA" id="ARBA00022679"/>
    </source>
</evidence>
<dbReference type="EC" id="2.7.2.1" evidence="7"/>
<dbReference type="PANTHER" id="PTHR21060">
    <property type="entry name" value="ACETATE KINASE"/>
    <property type="match status" value="1"/>
</dbReference>
<evidence type="ECO:0000256" key="2">
    <source>
        <dbReference type="ARBA" id="ARBA00022490"/>
    </source>
</evidence>
<gene>
    <name evidence="9" type="primary">ackA_2</name>
    <name evidence="7" type="synonym">ackA</name>
    <name evidence="9" type="ORF">MGLY_13260</name>
</gene>
<dbReference type="Gene3D" id="3.30.420.40">
    <property type="match status" value="2"/>
</dbReference>
<feature type="binding site" evidence="7">
    <location>
        <position position="382"/>
    </location>
    <ligand>
        <name>Mg(2+)</name>
        <dbReference type="ChEBI" id="CHEBI:18420"/>
    </ligand>
</feature>
<evidence type="ECO:0000313" key="9">
    <source>
        <dbReference type="EMBL" id="QGP91977.1"/>
    </source>
</evidence>
<evidence type="ECO:0000313" key="10">
    <source>
        <dbReference type="Proteomes" id="UP000425916"/>
    </source>
</evidence>
<dbReference type="PIRSF" id="PIRSF000722">
    <property type="entry name" value="Acetate_prop_kin"/>
    <property type="match status" value="1"/>
</dbReference>
<proteinExistence type="inferred from homology"/>
<evidence type="ECO:0000256" key="6">
    <source>
        <dbReference type="ARBA" id="ARBA00022840"/>
    </source>
</evidence>
<feature type="site" description="Transition state stabilizer" evidence="7">
    <location>
        <position position="239"/>
    </location>
</feature>
<comment type="cofactor">
    <cofactor evidence="7">
        <name>Mg(2+)</name>
        <dbReference type="ChEBI" id="CHEBI:18420"/>
    </cofactor>
    <cofactor evidence="7">
        <name>Mn(2+)</name>
        <dbReference type="ChEBI" id="CHEBI:29035"/>
    </cofactor>
    <text evidence="7">Mg(2+). Can also accept Mn(2+).</text>
</comment>
<dbReference type="InterPro" id="IPR004372">
    <property type="entry name" value="Ac/propionate_kinase"/>
</dbReference>
<evidence type="ECO:0000256" key="7">
    <source>
        <dbReference type="HAMAP-Rule" id="MF_00020"/>
    </source>
</evidence>
<dbReference type="EMBL" id="CP046244">
    <property type="protein sequence ID" value="QGP91977.1"/>
    <property type="molecule type" value="Genomic_DNA"/>
</dbReference>
<dbReference type="PROSITE" id="PS01076">
    <property type="entry name" value="ACETATE_KINASE_2"/>
    <property type="match status" value="1"/>
</dbReference>
<evidence type="ECO:0000256" key="5">
    <source>
        <dbReference type="ARBA" id="ARBA00022777"/>
    </source>
</evidence>
<organism evidence="9 10">
    <name type="scientific">Neomoorella glycerini</name>
    <dbReference type="NCBI Taxonomy" id="55779"/>
    <lineage>
        <taxon>Bacteria</taxon>
        <taxon>Bacillati</taxon>
        <taxon>Bacillota</taxon>
        <taxon>Clostridia</taxon>
        <taxon>Neomoorellales</taxon>
        <taxon>Neomoorellaceae</taxon>
        <taxon>Neomoorella</taxon>
    </lineage>
</organism>
<dbReference type="Pfam" id="PF00871">
    <property type="entry name" value="Acetate_kinase"/>
    <property type="match status" value="1"/>
</dbReference>
<dbReference type="InterPro" id="IPR000890">
    <property type="entry name" value="Aliphatic_acid_kin_short-chain"/>
</dbReference>
<dbReference type="GO" id="GO:0006085">
    <property type="term" value="P:acetyl-CoA biosynthetic process"/>
    <property type="evidence" value="ECO:0007669"/>
    <property type="project" value="UniProtKB-UniRule"/>
</dbReference>
<dbReference type="SUPFAM" id="SSF53067">
    <property type="entry name" value="Actin-like ATPase domain"/>
    <property type="match status" value="2"/>
</dbReference>
<dbReference type="AlphaFoldDB" id="A0A6I5ZQY6"/>
<keyword evidence="2 7" id="KW-0963">Cytoplasm</keyword>
<sequence length="402" mass="43655">MQILVLNCGGSSMKYQLLAMPAERVLAKGSIDRLFSPRAEISHQVAGREAAREPLPGATFADGIRWLVTALREEGIIAGVTDIEAIAHKLAHGGEKFQQPVLIDDEVLATLTSLSSLAPVHLPPAVAGIRVCQELLPGVPQYAVFETNFHQTVPPYAYIYGLPYEWYEQYGIRKYGFHGTSHRYVAETAAGILGRELRELKLISCHLGSGTSVAAIKYGRSVDISSGLTPQSGTIMSTRPGDFDPWVFPLIMELTGMTPAAVNEVMVKKGGLLGISGLSGDMRDLEAAAREGHQRAQLAIDVFCYQVKKYIGAFAAAMNGLDALIFTGGIGERSPAIRAGICRDLDFLGIELDEEKNKHRPRLDILSRDSAPVAILAIDSNEELMVARQVIDFRHTLCSICP</sequence>
<dbReference type="CDD" id="cd24010">
    <property type="entry name" value="ASKHA_NBD_AcK_PK"/>
    <property type="match status" value="1"/>
</dbReference>